<dbReference type="EMBL" id="PKKO01000005">
    <property type="protein sequence ID" value="PKY71826.1"/>
    <property type="molecule type" value="Genomic_DNA"/>
</dbReference>
<dbReference type="Pfam" id="PF01663">
    <property type="entry name" value="Phosphodiest"/>
    <property type="match status" value="1"/>
</dbReference>
<dbReference type="InterPro" id="IPR002591">
    <property type="entry name" value="Phosphodiest/P_Trfase"/>
</dbReference>
<name>A0A2I1IL17_9ACTO</name>
<dbReference type="PANTHER" id="PTHR10151">
    <property type="entry name" value="ECTONUCLEOTIDE PYROPHOSPHATASE/PHOSPHODIESTERASE"/>
    <property type="match status" value="1"/>
</dbReference>
<dbReference type="Gene3D" id="3.40.720.10">
    <property type="entry name" value="Alkaline Phosphatase, subunit A"/>
    <property type="match status" value="1"/>
</dbReference>
<reference evidence="1 2" key="1">
    <citation type="submission" date="2017-12" db="EMBL/GenBank/DDBJ databases">
        <title>Phylogenetic diversity of female urinary microbiome.</title>
        <authorList>
            <person name="Thomas-White K."/>
            <person name="Wolfe A.J."/>
        </authorList>
    </citation>
    <scope>NUCLEOTIDE SEQUENCE [LARGE SCALE GENOMIC DNA]</scope>
    <source>
        <strain evidence="1 2">UMB0402</strain>
    </source>
</reference>
<dbReference type="GO" id="GO:0016787">
    <property type="term" value="F:hydrolase activity"/>
    <property type="evidence" value="ECO:0007669"/>
    <property type="project" value="UniProtKB-ARBA"/>
</dbReference>
<sequence length="383" mass="41850">MGLLSEISVNWARSHAGKDCEMTISTSVQGAAWTGMPPRRRIYQIFPALMESLQASDNWLLPGCQQVLVFLVDGLGKLQLDRYRAHARRLASLEQIEGVQTCVPSTTAAAITSFATGLLPGQTRMVGYEVAGRNWRENLITFANGTRAEKWQDQPTCFEVLAEREKRAAFVGKPKFDNSGLTRAALRGSQFIGARSLSETAAEALKALEDGFDFVYMYWSELDHAGHSHGVGSEQWIGQLEEVDGAISQLRDGLPQGAALVVTADHGMVNTDEEHVFEVGADSLEGVYAVGGEPRALHLHCENAAEVARRWQRMVGERALVTLAKDSPLGAVRDQAAGQVQVWMRGRWVCYVEGVHSAGARSLVGVHGSLTEAEMSIPLLRTY</sequence>
<dbReference type="Proteomes" id="UP000235122">
    <property type="component" value="Unassembled WGS sequence"/>
</dbReference>
<keyword evidence="2" id="KW-1185">Reference proteome</keyword>
<proteinExistence type="predicted"/>
<dbReference type="AlphaFoldDB" id="A0A2I1IL17"/>
<comment type="caution">
    <text evidence="1">The sequence shown here is derived from an EMBL/GenBank/DDBJ whole genome shotgun (WGS) entry which is preliminary data.</text>
</comment>
<dbReference type="SUPFAM" id="SSF53649">
    <property type="entry name" value="Alkaline phosphatase-like"/>
    <property type="match status" value="1"/>
</dbReference>
<dbReference type="PANTHER" id="PTHR10151:SF120">
    <property type="entry name" value="BIS(5'-ADENOSYL)-TRIPHOSPHATASE"/>
    <property type="match status" value="1"/>
</dbReference>
<accession>A0A2I1IL17</accession>
<protein>
    <submittedName>
        <fullName evidence="1">PglZ domain-containing protein</fullName>
    </submittedName>
</protein>
<dbReference type="STRING" id="33007.HMPREF3198_02241"/>
<organism evidence="1 2">
    <name type="scientific">Winkia neuii</name>
    <dbReference type="NCBI Taxonomy" id="33007"/>
    <lineage>
        <taxon>Bacteria</taxon>
        <taxon>Bacillati</taxon>
        <taxon>Actinomycetota</taxon>
        <taxon>Actinomycetes</taxon>
        <taxon>Actinomycetales</taxon>
        <taxon>Actinomycetaceae</taxon>
        <taxon>Winkia</taxon>
    </lineage>
</organism>
<evidence type="ECO:0000313" key="1">
    <source>
        <dbReference type="EMBL" id="PKY71826.1"/>
    </source>
</evidence>
<dbReference type="InterPro" id="IPR017850">
    <property type="entry name" value="Alkaline_phosphatase_core_sf"/>
</dbReference>
<gene>
    <name evidence="1" type="ORF">CYJ19_08900</name>
</gene>
<evidence type="ECO:0000313" key="2">
    <source>
        <dbReference type="Proteomes" id="UP000235122"/>
    </source>
</evidence>